<evidence type="ECO:0000313" key="2">
    <source>
        <dbReference type="Proteomes" id="UP000604825"/>
    </source>
</evidence>
<reference evidence="1" key="1">
    <citation type="submission" date="2020-10" db="EMBL/GenBank/DDBJ databases">
        <authorList>
            <person name="Han B."/>
            <person name="Lu T."/>
            <person name="Zhao Q."/>
            <person name="Huang X."/>
            <person name="Zhao Y."/>
        </authorList>
    </citation>
    <scope>NUCLEOTIDE SEQUENCE</scope>
</reference>
<gene>
    <name evidence="1" type="ORF">NCGR_LOCUS62722</name>
</gene>
<protein>
    <submittedName>
        <fullName evidence="1">Uncharacterized protein</fullName>
    </submittedName>
</protein>
<accession>A0A811S8R9</accession>
<sequence length="114" mass="13322">MRGWREEVEVVALSLRGYGNEEDDRPEKPRRYGVTEMRSPFYSFRPANQALQVRRRLTAASLPPLFWALRVLCSDSFGVLLCRARCLDWAYSNWECDSVSLECEYGLKPRLMIN</sequence>
<evidence type="ECO:0000313" key="1">
    <source>
        <dbReference type="EMBL" id="CAD6338624.1"/>
    </source>
</evidence>
<dbReference type="EMBL" id="CAJGYO010000019">
    <property type="protein sequence ID" value="CAD6338624.1"/>
    <property type="molecule type" value="Genomic_DNA"/>
</dbReference>
<organism evidence="1 2">
    <name type="scientific">Miscanthus lutarioriparius</name>
    <dbReference type="NCBI Taxonomy" id="422564"/>
    <lineage>
        <taxon>Eukaryota</taxon>
        <taxon>Viridiplantae</taxon>
        <taxon>Streptophyta</taxon>
        <taxon>Embryophyta</taxon>
        <taxon>Tracheophyta</taxon>
        <taxon>Spermatophyta</taxon>
        <taxon>Magnoliopsida</taxon>
        <taxon>Liliopsida</taxon>
        <taxon>Poales</taxon>
        <taxon>Poaceae</taxon>
        <taxon>PACMAD clade</taxon>
        <taxon>Panicoideae</taxon>
        <taxon>Andropogonodae</taxon>
        <taxon>Andropogoneae</taxon>
        <taxon>Saccharinae</taxon>
        <taxon>Miscanthus</taxon>
    </lineage>
</organism>
<dbReference type="OrthoDB" id="47007at2759"/>
<name>A0A811S8R9_9POAL</name>
<comment type="caution">
    <text evidence="1">The sequence shown here is derived from an EMBL/GenBank/DDBJ whole genome shotgun (WGS) entry which is preliminary data.</text>
</comment>
<proteinExistence type="predicted"/>
<dbReference type="AlphaFoldDB" id="A0A811S8R9"/>
<dbReference type="Proteomes" id="UP000604825">
    <property type="component" value="Unassembled WGS sequence"/>
</dbReference>
<keyword evidence="2" id="KW-1185">Reference proteome</keyword>